<keyword evidence="5" id="KW-1133">Transmembrane helix</keyword>
<evidence type="ECO:0000259" key="8">
    <source>
        <dbReference type="Pfam" id="PF22692"/>
    </source>
</evidence>
<keyword evidence="9" id="KW-0969">Cilium</keyword>
<proteinExistence type="inferred from homology"/>
<evidence type="ECO:0000313" key="9">
    <source>
        <dbReference type="EMBL" id="WPY00595.1"/>
    </source>
</evidence>
<accession>A0ABZ0UTS8</accession>
<protein>
    <submittedName>
        <fullName evidence="9">Flagellar basal-body rod protein FlgF</fullName>
    </submittedName>
</protein>
<keyword evidence="9" id="KW-0966">Cell projection</keyword>
<keyword evidence="3 4" id="KW-0975">Bacterial flagellum</keyword>
<evidence type="ECO:0000313" key="10">
    <source>
        <dbReference type="Proteomes" id="UP001326613"/>
    </source>
</evidence>
<evidence type="ECO:0000256" key="1">
    <source>
        <dbReference type="ARBA" id="ARBA00004117"/>
    </source>
</evidence>
<keyword evidence="10" id="KW-1185">Reference proteome</keyword>
<dbReference type="Pfam" id="PF00460">
    <property type="entry name" value="Flg_bb_rod"/>
    <property type="match status" value="1"/>
</dbReference>
<organism evidence="9 10">
    <name type="scientific">Candidatus Trichorickettsia mobilis</name>
    <dbReference type="NCBI Taxonomy" id="1346319"/>
    <lineage>
        <taxon>Bacteria</taxon>
        <taxon>Pseudomonadati</taxon>
        <taxon>Pseudomonadota</taxon>
        <taxon>Alphaproteobacteria</taxon>
        <taxon>Rickettsiales</taxon>
        <taxon>Rickettsiaceae</taxon>
        <taxon>Rickettsieae</taxon>
        <taxon>Candidatus Trichorickettsia</taxon>
    </lineage>
</organism>
<dbReference type="SUPFAM" id="SSF117143">
    <property type="entry name" value="Flagellar hook protein flgE"/>
    <property type="match status" value="1"/>
</dbReference>
<evidence type="ECO:0000259" key="7">
    <source>
        <dbReference type="Pfam" id="PF06429"/>
    </source>
</evidence>
<dbReference type="PANTHER" id="PTHR30435:SF19">
    <property type="entry name" value="FLAGELLAR BASAL-BODY ROD PROTEIN FLGG"/>
    <property type="match status" value="1"/>
</dbReference>
<dbReference type="InterPro" id="IPR010930">
    <property type="entry name" value="Flg_bb/hook_C_dom"/>
</dbReference>
<reference evidence="9 10" key="1">
    <citation type="submission" date="2022-10" db="EMBL/GenBank/DDBJ databases">
        <title>Host association and intracellularity evolved multiple times independently in the Rickettsiales.</title>
        <authorList>
            <person name="Castelli M."/>
            <person name="Nardi T."/>
            <person name="Gammuto L."/>
            <person name="Bellinzona G."/>
            <person name="Sabaneyeva E."/>
            <person name="Potekhin A."/>
            <person name="Serra V."/>
            <person name="Petroni G."/>
            <person name="Sassera D."/>
        </authorList>
    </citation>
    <scope>NUCLEOTIDE SEQUENCE [LARGE SCALE GENOMIC DNA]</scope>
    <source>
        <strain evidence="9 10">Kr 154-4</strain>
    </source>
</reference>
<dbReference type="Proteomes" id="UP001326613">
    <property type="component" value="Chromosome"/>
</dbReference>
<feature type="domain" description="Flagellar basal body rod protein N-terminal" evidence="6">
    <location>
        <begin position="44"/>
        <end position="66"/>
    </location>
</feature>
<comment type="similarity">
    <text evidence="2 4">Belongs to the flagella basal body rod proteins family.</text>
</comment>
<dbReference type="PANTHER" id="PTHR30435">
    <property type="entry name" value="FLAGELLAR PROTEIN"/>
    <property type="match status" value="1"/>
</dbReference>
<comment type="subcellular location">
    <subcellularLocation>
        <location evidence="1 4">Bacterial flagellum basal body</location>
    </subcellularLocation>
</comment>
<gene>
    <name evidence="9" type="ORF">Trichorick_00476</name>
</gene>
<dbReference type="Pfam" id="PF06429">
    <property type="entry name" value="Flg_bbr_C"/>
    <property type="match status" value="1"/>
</dbReference>
<keyword evidence="9" id="KW-0282">Flagellum</keyword>
<dbReference type="EMBL" id="CP112932">
    <property type="protein sequence ID" value="WPY00595.1"/>
    <property type="molecule type" value="Genomic_DNA"/>
</dbReference>
<dbReference type="InterPro" id="IPR020013">
    <property type="entry name" value="Flagellar_FlgE/F/G"/>
</dbReference>
<evidence type="ECO:0000256" key="2">
    <source>
        <dbReference type="ARBA" id="ARBA00009677"/>
    </source>
</evidence>
<feature type="domain" description="Flagellar basal-body/hook protein C-terminal" evidence="7">
    <location>
        <begin position="222"/>
        <end position="262"/>
    </location>
</feature>
<evidence type="ECO:0000256" key="5">
    <source>
        <dbReference type="SAM" id="Phobius"/>
    </source>
</evidence>
<keyword evidence="5" id="KW-0472">Membrane</keyword>
<keyword evidence="5" id="KW-0812">Transmembrane</keyword>
<evidence type="ECO:0000256" key="4">
    <source>
        <dbReference type="RuleBase" id="RU362116"/>
    </source>
</evidence>
<dbReference type="RefSeq" id="WP_323738651.1">
    <property type="nucleotide sequence ID" value="NZ_CP112932.1"/>
</dbReference>
<feature type="transmembrane region" description="Helical" evidence="5">
    <location>
        <begin position="7"/>
        <end position="27"/>
    </location>
</feature>
<name>A0ABZ0UTS8_9RICK</name>
<feature type="domain" description="Flagellar hook protein FlgE/F/G-like D1" evidence="8">
    <location>
        <begin position="113"/>
        <end position="179"/>
    </location>
</feature>
<dbReference type="InterPro" id="IPR001444">
    <property type="entry name" value="Flag_bb_rod_N"/>
</dbReference>
<dbReference type="NCBIfam" id="TIGR03506">
    <property type="entry name" value="FlgEFG_subfam"/>
    <property type="match status" value="1"/>
</dbReference>
<sequence length="269" mass="29349">MIHSLTLVTPIIVLFRHIIVIIAMLFYCNSAYANNSTYITLSNQIARKTQLAIVANNVANANTTGYEADNVLFKNIDTKQSTKRSNSFVYTEGAYKNGNRGTLQTTNRPMDLAIAGEGYFKILTVQGDRYTLNGGLFINSEYILVNATGLPFASRDGQPILIPVDTQDIRVAADGSIYADEDIIGIIGVFSISDINQLIKEGNNLYSSKVRDVVLDDFTIISGALRSSNVSSTKAMTEMVELQRSLGATNNLMSGIADLERSVITKVAK</sequence>
<evidence type="ECO:0000256" key="3">
    <source>
        <dbReference type="ARBA" id="ARBA00023143"/>
    </source>
</evidence>
<evidence type="ECO:0000259" key="6">
    <source>
        <dbReference type="Pfam" id="PF00460"/>
    </source>
</evidence>
<dbReference type="Pfam" id="PF22692">
    <property type="entry name" value="LlgE_F_G_D1"/>
    <property type="match status" value="1"/>
</dbReference>
<dbReference type="InterPro" id="IPR037925">
    <property type="entry name" value="FlgE/F/G-like"/>
</dbReference>
<dbReference type="InterPro" id="IPR053967">
    <property type="entry name" value="LlgE_F_G-like_D1"/>
</dbReference>